<keyword evidence="3 6" id="KW-0812">Transmembrane</keyword>
<dbReference type="Proteomes" id="UP000730618">
    <property type="component" value="Unassembled WGS sequence"/>
</dbReference>
<dbReference type="InterPro" id="IPR011701">
    <property type="entry name" value="MFS"/>
</dbReference>
<feature type="transmembrane region" description="Helical" evidence="6">
    <location>
        <begin position="217"/>
        <end position="239"/>
    </location>
</feature>
<feature type="transmembrane region" description="Helical" evidence="6">
    <location>
        <begin position="74"/>
        <end position="96"/>
    </location>
</feature>
<dbReference type="PROSITE" id="PS50850">
    <property type="entry name" value="MFS"/>
    <property type="match status" value="1"/>
</dbReference>
<dbReference type="InterPro" id="IPR050189">
    <property type="entry name" value="MFS_Efflux_Transporters"/>
</dbReference>
<evidence type="ECO:0000259" key="7">
    <source>
        <dbReference type="PROSITE" id="PS50850"/>
    </source>
</evidence>
<name>A0ABM8VDJ4_9BACL</name>
<organism evidence="8 9">
    <name type="scientific">Paenibacillus allorhizosphaerae</name>
    <dbReference type="NCBI Taxonomy" id="2849866"/>
    <lineage>
        <taxon>Bacteria</taxon>
        <taxon>Bacillati</taxon>
        <taxon>Bacillota</taxon>
        <taxon>Bacilli</taxon>
        <taxon>Bacillales</taxon>
        <taxon>Paenibacillaceae</taxon>
        <taxon>Paenibacillus</taxon>
    </lineage>
</organism>
<evidence type="ECO:0000256" key="1">
    <source>
        <dbReference type="ARBA" id="ARBA00004651"/>
    </source>
</evidence>
<feature type="transmembrane region" description="Helical" evidence="6">
    <location>
        <begin position="285"/>
        <end position="304"/>
    </location>
</feature>
<evidence type="ECO:0000256" key="3">
    <source>
        <dbReference type="ARBA" id="ARBA00022692"/>
    </source>
</evidence>
<dbReference type="Pfam" id="PF07690">
    <property type="entry name" value="MFS_1"/>
    <property type="match status" value="1"/>
</dbReference>
<dbReference type="CDD" id="cd17474">
    <property type="entry name" value="MFS_YfmO_like"/>
    <property type="match status" value="1"/>
</dbReference>
<evidence type="ECO:0000256" key="5">
    <source>
        <dbReference type="ARBA" id="ARBA00023136"/>
    </source>
</evidence>
<feature type="transmembrane region" description="Helical" evidence="6">
    <location>
        <begin position="42"/>
        <end position="62"/>
    </location>
</feature>
<gene>
    <name evidence="8" type="primary">ymfD_1</name>
    <name evidence="8" type="ORF">PAECIP111802_01410</name>
</gene>
<feature type="transmembrane region" description="Helical" evidence="6">
    <location>
        <begin position="355"/>
        <end position="371"/>
    </location>
</feature>
<feature type="transmembrane region" description="Helical" evidence="6">
    <location>
        <begin position="377"/>
        <end position="395"/>
    </location>
</feature>
<evidence type="ECO:0000313" key="9">
    <source>
        <dbReference type="Proteomes" id="UP000730618"/>
    </source>
</evidence>
<dbReference type="EMBL" id="CAJVCE010000003">
    <property type="protein sequence ID" value="CAG7627989.1"/>
    <property type="molecule type" value="Genomic_DNA"/>
</dbReference>
<feature type="transmembrane region" description="Helical" evidence="6">
    <location>
        <begin position="310"/>
        <end position="334"/>
    </location>
</feature>
<dbReference type="InterPro" id="IPR005829">
    <property type="entry name" value="Sugar_transporter_CS"/>
</dbReference>
<feature type="transmembrane region" description="Helical" evidence="6">
    <location>
        <begin position="164"/>
        <end position="188"/>
    </location>
</feature>
<feature type="domain" description="Major facilitator superfamily (MFS) profile" evidence="7">
    <location>
        <begin position="8"/>
        <end position="399"/>
    </location>
</feature>
<sequence>MQRKKHWELVAVCTVPLIMTLGNSMFIPVLPTMSKMLHVSPFQSSLLITVYSVVAIILIPIAGYLSDRFGRKKIMIPSLIIAGAGGIVSGLAALLLGDNAYTLILAGRLLQGVGAAGAAPIVLPLVGDMYNKESDVSSALGIVETSNTFGKVLSPIIGSLLTLLAWYAVFLAIPVFCALSVLLLAFLLKAPKQQGESGTFHEFYGSVKLIFKQKGRWLSAIFLVGAIGMFELFGLLFYLSETLEERYGFDGIVKGSLLAVPLSVLCLASYITGKTIGENKRLMKWLTVIGLLLLCLALVGLAWLHVRGLWGFFIFIAAGGLGIGIALPCLDAFITEGIEKEQRGTVSSIYSSMRFVGVAAGPPLVSLALTWTAPSLFYSLAAVSLLGVLTSLFAIQPKQASR</sequence>
<keyword evidence="5 6" id="KW-0472">Membrane</keyword>
<evidence type="ECO:0000256" key="2">
    <source>
        <dbReference type="ARBA" id="ARBA00022475"/>
    </source>
</evidence>
<comment type="caution">
    <text evidence="8">The sequence shown here is derived from an EMBL/GenBank/DDBJ whole genome shotgun (WGS) entry which is preliminary data.</text>
</comment>
<keyword evidence="9" id="KW-1185">Reference proteome</keyword>
<dbReference type="PANTHER" id="PTHR43124">
    <property type="entry name" value="PURINE EFFLUX PUMP PBUE"/>
    <property type="match status" value="1"/>
</dbReference>
<dbReference type="PROSITE" id="PS00216">
    <property type="entry name" value="SUGAR_TRANSPORT_1"/>
    <property type="match status" value="1"/>
</dbReference>
<dbReference type="RefSeq" id="WP_230414682.1">
    <property type="nucleotide sequence ID" value="NZ_CAJVCE010000003.1"/>
</dbReference>
<evidence type="ECO:0000313" key="8">
    <source>
        <dbReference type="EMBL" id="CAG7627989.1"/>
    </source>
</evidence>
<comment type="subcellular location">
    <subcellularLocation>
        <location evidence="1">Cell membrane</location>
        <topology evidence="1">Multi-pass membrane protein</topology>
    </subcellularLocation>
</comment>
<dbReference type="InterPro" id="IPR020846">
    <property type="entry name" value="MFS_dom"/>
</dbReference>
<dbReference type="PANTHER" id="PTHR43124:SF3">
    <property type="entry name" value="CHLORAMPHENICOL EFFLUX PUMP RV0191"/>
    <property type="match status" value="1"/>
</dbReference>
<feature type="transmembrane region" description="Helical" evidence="6">
    <location>
        <begin position="7"/>
        <end position="30"/>
    </location>
</feature>
<protein>
    <submittedName>
        <fullName evidence="8">Bacillibactin exporter</fullName>
    </submittedName>
</protein>
<keyword evidence="4 6" id="KW-1133">Transmembrane helix</keyword>
<keyword evidence="2" id="KW-1003">Cell membrane</keyword>
<accession>A0ABM8VDJ4</accession>
<evidence type="ECO:0000256" key="6">
    <source>
        <dbReference type="SAM" id="Phobius"/>
    </source>
</evidence>
<evidence type="ECO:0000256" key="4">
    <source>
        <dbReference type="ARBA" id="ARBA00022989"/>
    </source>
</evidence>
<proteinExistence type="predicted"/>
<reference evidence="8 9" key="1">
    <citation type="submission" date="2021-06" db="EMBL/GenBank/DDBJ databases">
        <authorList>
            <person name="Criscuolo A."/>
        </authorList>
    </citation>
    <scope>NUCLEOTIDE SEQUENCE [LARGE SCALE GENOMIC DNA]</scope>
    <source>
        <strain evidence="9">CIP 111802</strain>
    </source>
</reference>
<feature type="transmembrane region" description="Helical" evidence="6">
    <location>
        <begin position="251"/>
        <end position="273"/>
    </location>
</feature>